<name>A0ACC1LQ57_9FUNG</name>
<organism evidence="1 2">
    <name type="scientific">Coemansia furcata</name>
    <dbReference type="NCBI Taxonomy" id="417177"/>
    <lineage>
        <taxon>Eukaryota</taxon>
        <taxon>Fungi</taxon>
        <taxon>Fungi incertae sedis</taxon>
        <taxon>Zoopagomycota</taxon>
        <taxon>Kickxellomycotina</taxon>
        <taxon>Kickxellomycetes</taxon>
        <taxon>Kickxellales</taxon>
        <taxon>Kickxellaceae</taxon>
        <taxon>Coemansia</taxon>
    </lineage>
</organism>
<evidence type="ECO:0000313" key="1">
    <source>
        <dbReference type="EMBL" id="KAJ2812758.1"/>
    </source>
</evidence>
<dbReference type="EMBL" id="JANBUP010000161">
    <property type="protein sequence ID" value="KAJ2812758.1"/>
    <property type="molecule type" value="Genomic_DNA"/>
</dbReference>
<sequence length="597" mass="67476">MDQTSRTRNAKLSAFVEWLKANGADFSKVEIRDAESEGGGGVYALERIESEERYAFIPHELVITGKVCHDTVHTNGQPQKEDEDDPKPCRLMLCVFLIHERFVAKEASFWKPYIDILPREFHTPLHFSDEELKFLRGTPAEFAVEERREGYRLEHQKALALVPESVIQRDVLTFENYLWAMTVLSSRSFSKDLMEGSLCDLTADSDVLMPLLDMTNHYPQTIVTWTICDDGIGFSNEGVIEPGQHVVNDYGEKSNEELMLGYGFCVPQNPISCFHIKLNYSQDPLVEAKEHLLAAAGLEKPHDHYIRASGLPRDLMPVLRVMVMTVVDLFYIAQDVQDIDRELLDNVGLRNELRARFLLMFLLEKKLSVLEDSAASLPTEATTSNAQMALAYRTEIEEILRSTISNLRLAEQNIMARACELFESGDHELPRYICTEKAEKTTTGSTSKQAHADAAPSEQFIGSVLITSESFATDQAFLEACEQVDIDEDVLLTLFLLRVRMMPSSPWHMAIRRLDGFKYPMLASEQRASMGDMLAEMGEIHDSLFPLLTEHFGDVFPAEHFTVDRFLWASGIVEAFRVVVPPRCTSGDSEIEGVCLI</sequence>
<gene>
    <name evidence="1" type="ORF">H4S07_001177</name>
</gene>
<protein>
    <submittedName>
        <fullName evidence="1">Uncharacterized protein</fullName>
    </submittedName>
</protein>
<proteinExistence type="predicted"/>
<accession>A0ACC1LQ57</accession>
<evidence type="ECO:0000313" key="2">
    <source>
        <dbReference type="Proteomes" id="UP001140096"/>
    </source>
</evidence>
<keyword evidence="2" id="KW-1185">Reference proteome</keyword>
<comment type="caution">
    <text evidence="1">The sequence shown here is derived from an EMBL/GenBank/DDBJ whole genome shotgun (WGS) entry which is preliminary data.</text>
</comment>
<dbReference type="Proteomes" id="UP001140096">
    <property type="component" value="Unassembled WGS sequence"/>
</dbReference>
<reference evidence="1" key="1">
    <citation type="submission" date="2022-07" db="EMBL/GenBank/DDBJ databases">
        <title>Phylogenomic reconstructions and comparative analyses of Kickxellomycotina fungi.</title>
        <authorList>
            <person name="Reynolds N.K."/>
            <person name="Stajich J.E."/>
            <person name="Barry K."/>
            <person name="Grigoriev I.V."/>
            <person name="Crous P."/>
            <person name="Smith M.E."/>
        </authorList>
    </citation>
    <scope>NUCLEOTIDE SEQUENCE</scope>
    <source>
        <strain evidence="1">CBS 102833</strain>
    </source>
</reference>